<dbReference type="RefSeq" id="WP_301816376.1">
    <property type="nucleotide sequence ID" value="NZ_JAUJZH010000055.1"/>
</dbReference>
<dbReference type="Gene3D" id="2.40.160.50">
    <property type="entry name" value="membrane protein fhac: a member of the omp85/tpsb transporter family"/>
    <property type="match status" value="1"/>
</dbReference>
<feature type="chain" id="PRO_5045565854" description="Bacterial surface antigen (D15) domain-containing protein" evidence="1">
    <location>
        <begin position="23"/>
        <end position="400"/>
    </location>
</feature>
<name>A0ABT8SGN6_9BURK</name>
<accession>A0ABT8SGN6</accession>
<proteinExistence type="predicted"/>
<keyword evidence="3" id="KW-1185">Reference proteome</keyword>
<organism evidence="2 3">
    <name type="scientific">Variovorax ginsengisoli</name>
    <dbReference type="NCBI Taxonomy" id="363844"/>
    <lineage>
        <taxon>Bacteria</taxon>
        <taxon>Pseudomonadati</taxon>
        <taxon>Pseudomonadota</taxon>
        <taxon>Betaproteobacteria</taxon>
        <taxon>Burkholderiales</taxon>
        <taxon>Comamonadaceae</taxon>
        <taxon>Variovorax</taxon>
    </lineage>
</organism>
<sequence length="400" mass="43380">MRLLPHALLSALAMVASTDVSAQASPEPLRAEGAFTSETMKEPAPRGRERFFDPEDGAFDLSSFLENPRGFLPIPIVVTEPAVGYGGGAAGMFLRPRKEAGEEGWSRPDISAIGAFATENGTKGAFAGDASRWMDGRLRTLFGAATGQVNLDFYGLGPGLPSLDQKVRYSLQFAGAVAQVNWQLAPKSPWAIGMRYVFADVDPKLREEPQPAGLADSARIKISAPTAILEYDTRDNIFTPTRGIYAETSWLASREALGSTDDFERFQQIVMGWQPLARGVTLGVRGSYAWSSDGTPFFLRPFVQLRGVPAMRYQGDQVASLEVEGRWRFFGRWSGVLFGGGGTTRTTGENFSATQNVGSGGFGFRYELARKFGLDVGIDVARSPGTTAVYLVVGNSWFRP</sequence>
<evidence type="ECO:0000313" key="2">
    <source>
        <dbReference type="EMBL" id="MDO1537965.1"/>
    </source>
</evidence>
<evidence type="ECO:0000256" key="1">
    <source>
        <dbReference type="SAM" id="SignalP"/>
    </source>
</evidence>
<dbReference type="Proteomes" id="UP001169027">
    <property type="component" value="Unassembled WGS sequence"/>
</dbReference>
<keyword evidence="1" id="KW-0732">Signal</keyword>
<dbReference type="EMBL" id="JAUKVY010000055">
    <property type="protein sequence ID" value="MDO1537965.1"/>
    <property type="molecule type" value="Genomic_DNA"/>
</dbReference>
<gene>
    <name evidence="2" type="ORF">Q2T77_37645</name>
</gene>
<protein>
    <recommendedName>
        <fullName evidence="4">Bacterial surface antigen (D15) domain-containing protein</fullName>
    </recommendedName>
</protein>
<evidence type="ECO:0008006" key="4">
    <source>
        <dbReference type="Google" id="ProtNLM"/>
    </source>
</evidence>
<comment type="caution">
    <text evidence="2">The sequence shown here is derived from an EMBL/GenBank/DDBJ whole genome shotgun (WGS) entry which is preliminary data.</text>
</comment>
<feature type="signal peptide" evidence="1">
    <location>
        <begin position="1"/>
        <end position="22"/>
    </location>
</feature>
<evidence type="ECO:0000313" key="3">
    <source>
        <dbReference type="Proteomes" id="UP001169027"/>
    </source>
</evidence>
<reference evidence="2" key="1">
    <citation type="submission" date="2023-06" db="EMBL/GenBank/DDBJ databases">
        <authorList>
            <person name="Jiang Y."/>
            <person name="Liu Q."/>
        </authorList>
    </citation>
    <scope>NUCLEOTIDE SEQUENCE</scope>
    <source>
        <strain evidence="2">CGMCC 1.12090</strain>
    </source>
</reference>